<organism evidence="6">
    <name type="scientific">Herbaspirillum huttiense subsp. nephrolepidis</name>
    <dbReference type="NCBI Taxonomy" id="3075126"/>
    <lineage>
        <taxon>Bacteria</taxon>
        <taxon>Pseudomonadati</taxon>
        <taxon>Pseudomonadota</taxon>
        <taxon>Betaproteobacteria</taxon>
        <taxon>Burkholderiales</taxon>
        <taxon>Oxalobacteraceae</taxon>
        <taxon>Herbaspirillum</taxon>
    </lineage>
</organism>
<dbReference type="InterPro" id="IPR012349">
    <property type="entry name" value="Split_barrel_FMN-bd"/>
</dbReference>
<comment type="caution">
    <text evidence="6">The sequence shown here is derived from an EMBL/GenBank/DDBJ whole genome shotgun (WGS) entry which is preliminary data.</text>
</comment>
<gene>
    <name evidence="6" type="ORF">RJN63_24185</name>
</gene>
<proteinExistence type="predicted"/>
<keyword evidence="2" id="KW-0285">Flavoprotein</keyword>
<dbReference type="InterPro" id="IPR011576">
    <property type="entry name" value="Pyridox_Oxase_N"/>
</dbReference>
<dbReference type="EMBL" id="JAVRAA010000016">
    <property type="protein sequence ID" value="MDT0339949.1"/>
    <property type="molecule type" value="Genomic_DNA"/>
</dbReference>
<keyword evidence="4" id="KW-0560">Oxidoreductase</keyword>
<evidence type="ECO:0000256" key="4">
    <source>
        <dbReference type="ARBA" id="ARBA00023002"/>
    </source>
</evidence>
<evidence type="ECO:0000259" key="5">
    <source>
        <dbReference type="Pfam" id="PF01243"/>
    </source>
</evidence>
<dbReference type="SUPFAM" id="SSF50475">
    <property type="entry name" value="FMN-binding split barrel"/>
    <property type="match status" value="1"/>
</dbReference>
<dbReference type="GO" id="GO:0010181">
    <property type="term" value="F:FMN binding"/>
    <property type="evidence" value="ECO:0007669"/>
    <property type="project" value="InterPro"/>
</dbReference>
<sequence length="210" mass="23602">MLPRQGLPGACARPYNGTMNFHLNLPELHTLIWDELRRGASPTRSPFTIWQLATLGLDGTPQLRSIVLREADATAGSLCFHTDLRSPKLAEIRADGRVSMLAVDLERHLQLRVNGVAQVVQDAARVRAMWMGARPHTLILYKTPHAPGTPVVQPEDAHVQPHVSSDGVENFALVEVRLERIEWLDLTPDQHRRARFARGQDQWQGQWIAP</sequence>
<accession>A0AAE4GCM1</accession>
<dbReference type="InterPro" id="IPR000659">
    <property type="entry name" value="Pyridox_Oxase"/>
</dbReference>
<dbReference type="GO" id="GO:0004733">
    <property type="term" value="F:pyridoxamine phosphate oxidase activity"/>
    <property type="evidence" value="ECO:0007669"/>
    <property type="project" value="InterPro"/>
</dbReference>
<comment type="cofactor">
    <cofactor evidence="1">
        <name>FMN</name>
        <dbReference type="ChEBI" id="CHEBI:58210"/>
    </cofactor>
</comment>
<dbReference type="Pfam" id="PF01243">
    <property type="entry name" value="PNPOx_N"/>
    <property type="match status" value="1"/>
</dbReference>
<keyword evidence="3" id="KW-0288">FMN</keyword>
<protein>
    <submittedName>
        <fullName evidence="6">Pyridoxamine 5'-phosphate oxidase family protein</fullName>
    </submittedName>
</protein>
<evidence type="ECO:0000313" key="6">
    <source>
        <dbReference type="EMBL" id="MDT0339949.1"/>
    </source>
</evidence>
<evidence type="ECO:0000256" key="2">
    <source>
        <dbReference type="ARBA" id="ARBA00022630"/>
    </source>
</evidence>
<dbReference type="GO" id="GO:0008615">
    <property type="term" value="P:pyridoxine biosynthetic process"/>
    <property type="evidence" value="ECO:0007669"/>
    <property type="project" value="InterPro"/>
</dbReference>
<dbReference type="Gene3D" id="2.30.110.10">
    <property type="entry name" value="Electron Transport, Fmn-binding Protein, Chain A"/>
    <property type="match status" value="1"/>
</dbReference>
<dbReference type="PANTHER" id="PTHR10851">
    <property type="entry name" value="PYRIDOXINE-5-PHOSPHATE OXIDASE"/>
    <property type="match status" value="1"/>
</dbReference>
<evidence type="ECO:0000256" key="3">
    <source>
        <dbReference type="ARBA" id="ARBA00022643"/>
    </source>
</evidence>
<feature type="domain" description="Pyridoxamine 5'-phosphate oxidase N-terminal" evidence="5">
    <location>
        <begin position="51"/>
        <end position="130"/>
    </location>
</feature>
<evidence type="ECO:0000256" key="1">
    <source>
        <dbReference type="ARBA" id="ARBA00001917"/>
    </source>
</evidence>
<dbReference type="PANTHER" id="PTHR10851:SF3">
    <property type="entry name" value="PYRIDOXINE_PYRIDOXAMINE 5'-PHOSPHATE OXIDASE 2"/>
    <property type="match status" value="1"/>
</dbReference>
<reference evidence="6" key="1">
    <citation type="submission" date="2023-02" db="EMBL/GenBank/DDBJ databases">
        <title>Description of Herbaspirillum huttiense subsp. nephrolepsisexaltata and Herbaspirillum huttiense subsp. lycopersicon.</title>
        <authorList>
            <person name="Poudel M."/>
            <person name="Sharma A."/>
            <person name="Goss E."/>
            <person name="Tapia J.H."/>
            <person name="Harmon C.M."/>
            <person name="Jones J.B."/>
        </authorList>
    </citation>
    <scope>NUCLEOTIDE SEQUENCE</scope>
    <source>
        <strain evidence="6">NC40101</strain>
    </source>
</reference>
<dbReference type="RefSeq" id="WP_310838505.1">
    <property type="nucleotide sequence ID" value="NZ_JAVLSM010000015.1"/>
</dbReference>
<name>A0AAE4GCM1_9BURK</name>
<dbReference type="AlphaFoldDB" id="A0AAE4GCM1"/>